<evidence type="ECO:0000256" key="5">
    <source>
        <dbReference type="ARBA" id="ARBA00022989"/>
    </source>
</evidence>
<evidence type="ECO:0000256" key="8">
    <source>
        <dbReference type="SAM" id="Phobius"/>
    </source>
</evidence>
<keyword evidence="3" id="KW-1003">Cell membrane</keyword>
<evidence type="ECO:0000256" key="1">
    <source>
        <dbReference type="ARBA" id="ARBA00004651"/>
    </source>
</evidence>
<feature type="transmembrane region" description="Helical" evidence="8">
    <location>
        <begin position="370"/>
        <end position="391"/>
    </location>
</feature>
<feature type="transmembrane region" description="Helical" evidence="8">
    <location>
        <begin position="397"/>
        <end position="423"/>
    </location>
</feature>
<dbReference type="PANTHER" id="PTHR23517:SF15">
    <property type="entry name" value="PROTON-DEPENDENT OLIGOPEPTIDE FAMILY TRANSPORT PROTEIN"/>
    <property type="match status" value="1"/>
</dbReference>
<dbReference type="InterPro" id="IPR050171">
    <property type="entry name" value="MFS_Transporters"/>
</dbReference>
<dbReference type="AlphaFoldDB" id="A0A1G9LS42"/>
<dbReference type="PANTHER" id="PTHR23517">
    <property type="entry name" value="RESISTANCE PROTEIN MDTM, PUTATIVE-RELATED-RELATED"/>
    <property type="match status" value="1"/>
</dbReference>
<evidence type="ECO:0000256" key="7">
    <source>
        <dbReference type="SAM" id="MobiDB-lite"/>
    </source>
</evidence>
<dbReference type="NCBIfam" id="TIGR00924">
    <property type="entry name" value="yjdL_sub1_fam"/>
    <property type="match status" value="1"/>
</dbReference>
<feature type="transmembrane region" description="Helical" evidence="8">
    <location>
        <begin position="435"/>
        <end position="456"/>
    </location>
</feature>
<keyword evidence="4 8" id="KW-0812">Transmembrane</keyword>
<protein>
    <submittedName>
        <fullName evidence="9">Proton-dependent oligopeptide transporter, POT family</fullName>
    </submittedName>
</protein>
<dbReference type="GO" id="GO:0006857">
    <property type="term" value="P:oligopeptide transport"/>
    <property type="evidence" value="ECO:0007669"/>
    <property type="project" value="InterPro"/>
</dbReference>
<name>A0A1G9LS42_9PSEU</name>
<dbReference type="Gene3D" id="1.20.1250.20">
    <property type="entry name" value="MFS general substrate transporter like domains"/>
    <property type="match status" value="1"/>
</dbReference>
<evidence type="ECO:0000313" key="10">
    <source>
        <dbReference type="Proteomes" id="UP000199682"/>
    </source>
</evidence>
<feature type="transmembrane region" description="Helical" evidence="8">
    <location>
        <begin position="236"/>
        <end position="255"/>
    </location>
</feature>
<sequence length="493" mass="50302">MTAVRGPSGPRTAAEGGGGMSSDTAVSTRTNGRRGFGSLFVVDLWERFSFYGLAAILVLYLTTSADRGGQALDGPTATAVFASYLALSFVAGLPGGWLADRVLGARRAVVTGACLVIAGHVVLAAPVPFYVGLVFVALGTGMIKPAMAGMVAAISGGGAHDREATFSLFYMSIQASALVAPLVVGALAEKVAWHLGFAAAAVGMACGLVQFLVGLRRFGDLGRTPVHPVEPAVARKVLRTTVISLAVVVTVLVVIGNPQAVLGLLGITAVLLPLGYLLTLQRKGLFANGPRLGAFTALMSATSLFWMLFAQSGSALGLFAQQHTNRVVAGFEVPASWFQAAHPLFVLLVAPVFAVLWVRAGDRLTVRAKFGGALLLGGASFVLMAVAAVAADTGAVSPLWLLGVHLLLACGEIVVGPIGLALAAAVAPDGYENRFLALSGMFGAAGVVLGGQLYRLTSVLPLSVYFGLMGGAVAVVGLVLPALGKLAVGTNGR</sequence>
<comment type="subcellular location">
    <subcellularLocation>
        <location evidence="1">Cell membrane</location>
        <topology evidence="1">Multi-pass membrane protein</topology>
    </subcellularLocation>
</comment>
<dbReference type="CDD" id="cd17346">
    <property type="entry name" value="MFS_DtpA_like"/>
    <property type="match status" value="1"/>
</dbReference>
<reference evidence="10" key="1">
    <citation type="submission" date="2016-10" db="EMBL/GenBank/DDBJ databases">
        <authorList>
            <person name="Varghese N."/>
            <person name="Submissions S."/>
        </authorList>
    </citation>
    <scope>NUCLEOTIDE SEQUENCE [LARGE SCALE GENOMIC DNA]</scope>
    <source>
        <strain evidence="10">DSM 44796</strain>
    </source>
</reference>
<feature type="transmembrane region" description="Helical" evidence="8">
    <location>
        <begin position="81"/>
        <end position="99"/>
    </location>
</feature>
<dbReference type="PROSITE" id="PS01022">
    <property type="entry name" value="PTR2_1"/>
    <property type="match status" value="1"/>
</dbReference>
<keyword evidence="6 8" id="KW-0472">Membrane</keyword>
<dbReference type="GO" id="GO:0005886">
    <property type="term" value="C:plasma membrane"/>
    <property type="evidence" value="ECO:0007669"/>
    <property type="project" value="UniProtKB-SubCell"/>
</dbReference>
<dbReference type="InterPro" id="IPR018456">
    <property type="entry name" value="PTR2_symporter_CS"/>
</dbReference>
<feature type="transmembrane region" description="Helical" evidence="8">
    <location>
        <begin position="39"/>
        <end position="61"/>
    </location>
</feature>
<evidence type="ECO:0000256" key="2">
    <source>
        <dbReference type="ARBA" id="ARBA00022448"/>
    </source>
</evidence>
<dbReference type="InterPro" id="IPR005279">
    <property type="entry name" value="Dipep/tripep_permease"/>
</dbReference>
<evidence type="ECO:0000313" key="9">
    <source>
        <dbReference type="EMBL" id="SDL64769.1"/>
    </source>
</evidence>
<feature type="transmembrane region" description="Helical" evidence="8">
    <location>
        <begin position="261"/>
        <end position="280"/>
    </location>
</feature>
<dbReference type="Pfam" id="PF00854">
    <property type="entry name" value="PTR2"/>
    <property type="match status" value="1"/>
</dbReference>
<dbReference type="EMBL" id="FNET01000012">
    <property type="protein sequence ID" value="SDL64769.1"/>
    <property type="molecule type" value="Genomic_DNA"/>
</dbReference>
<feature type="transmembrane region" description="Helical" evidence="8">
    <location>
        <begin position="462"/>
        <end position="483"/>
    </location>
</feature>
<keyword evidence="5 8" id="KW-1133">Transmembrane helix</keyword>
<gene>
    <name evidence="9" type="ORF">SAMN04488074_112166</name>
</gene>
<feature type="transmembrane region" description="Helical" evidence="8">
    <location>
        <begin position="133"/>
        <end position="154"/>
    </location>
</feature>
<evidence type="ECO:0000256" key="4">
    <source>
        <dbReference type="ARBA" id="ARBA00022692"/>
    </source>
</evidence>
<feature type="transmembrane region" description="Helical" evidence="8">
    <location>
        <begin position="193"/>
        <end position="215"/>
    </location>
</feature>
<dbReference type="GO" id="GO:1904680">
    <property type="term" value="F:peptide transmembrane transporter activity"/>
    <property type="evidence" value="ECO:0007669"/>
    <property type="project" value="InterPro"/>
</dbReference>
<evidence type="ECO:0000256" key="6">
    <source>
        <dbReference type="ARBA" id="ARBA00023136"/>
    </source>
</evidence>
<accession>A0A1G9LS42</accession>
<keyword evidence="2" id="KW-0813">Transport</keyword>
<dbReference type="Proteomes" id="UP000199682">
    <property type="component" value="Unassembled WGS sequence"/>
</dbReference>
<feature type="transmembrane region" description="Helical" evidence="8">
    <location>
        <begin position="340"/>
        <end position="358"/>
    </location>
</feature>
<proteinExistence type="predicted"/>
<dbReference type="InterPro" id="IPR000109">
    <property type="entry name" value="POT_fam"/>
</dbReference>
<feature type="transmembrane region" description="Helical" evidence="8">
    <location>
        <begin position="166"/>
        <end position="187"/>
    </location>
</feature>
<organism evidence="9 10">
    <name type="scientific">Lentzea albidocapillata subsp. violacea</name>
    <dbReference type="NCBI Taxonomy" id="128104"/>
    <lineage>
        <taxon>Bacteria</taxon>
        <taxon>Bacillati</taxon>
        <taxon>Actinomycetota</taxon>
        <taxon>Actinomycetes</taxon>
        <taxon>Pseudonocardiales</taxon>
        <taxon>Pseudonocardiaceae</taxon>
        <taxon>Lentzea</taxon>
    </lineage>
</organism>
<feature type="transmembrane region" description="Helical" evidence="8">
    <location>
        <begin position="292"/>
        <end position="320"/>
    </location>
</feature>
<dbReference type="SUPFAM" id="SSF103473">
    <property type="entry name" value="MFS general substrate transporter"/>
    <property type="match status" value="1"/>
</dbReference>
<feature type="transmembrane region" description="Helical" evidence="8">
    <location>
        <begin position="108"/>
        <end position="127"/>
    </location>
</feature>
<dbReference type="InterPro" id="IPR036259">
    <property type="entry name" value="MFS_trans_sf"/>
</dbReference>
<feature type="region of interest" description="Disordered" evidence="7">
    <location>
        <begin position="1"/>
        <end position="27"/>
    </location>
</feature>
<evidence type="ECO:0000256" key="3">
    <source>
        <dbReference type="ARBA" id="ARBA00022475"/>
    </source>
</evidence>